<proteinExistence type="predicted"/>
<organism evidence="1 2">
    <name type="scientific">Ilyomonas limi</name>
    <dbReference type="NCBI Taxonomy" id="2575867"/>
    <lineage>
        <taxon>Bacteria</taxon>
        <taxon>Pseudomonadati</taxon>
        <taxon>Bacteroidota</taxon>
        <taxon>Chitinophagia</taxon>
        <taxon>Chitinophagales</taxon>
        <taxon>Chitinophagaceae</taxon>
        <taxon>Ilyomonas</taxon>
    </lineage>
</organism>
<sequence>MKNLFVSLLLFVLGCTAIHAQKRTFLRFYSLAGNKFQKGHLLSTTDSSVFIYKNTDTVEILAVNIGFIKTRRNLGHNVLVSAIVGAIPVSIIGAVTGEPNENNNSFGGIIHDAITPTPAEAAVGGLLLGGVAGAATGTLITLFTKSTTFIVNGSLSEWQRQKEIIDLLPAGK</sequence>
<dbReference type="PROSITE" id="PS51257">
    <property type="entry name" value="PROKAR_LIPOPROTEIN"/>
    <property type="match status" value="1"/>
</dbReference>
<evidence type="ECO:0000313" key="2">
    <source>
        <dbReference type="Proteomes" id="UP000305848"/>
    </source>
</evidence>
<protein>
    <submittedName>
        <fullName evidence="1">Uncharacterized protein</fullName>
    </submittedName>
</protein>
<comment type="caution">
    <text evidence="1">The sequence shown here is derived from an EMBL/GenBank/DDBJ whole genome shotgun (WGS) entry which is preliminary data.</text>
</comment>
<evidence type="ECO:0000313" key="1">
    <source>
        <dbReference type="EMBL" id="TKK69323.1"/>
    </source>
</evidence>
<gene>
    <name evidence="1" type="ORF">FC093_08385</name>
</gene>
<dbReference type="AlphaFoldDB" id="A0A4V5UWK7"/>
<name>A0A4V5UWK7_9BACT</name>
<dbReference type="OrthoDB" id="1179353at2"/>
<dbReference type="RefSeq" id="WP_137261318.1">
    <property type="nucleotide sequence ID" value="NZ_SZQL01000005.1"/>
</dbReference>
<dbReference type="EMBL" id="SZQL01000005">
    <property type="protein sequence ID" value="TKK69323.1"/>
    <property type="molecule type" value="Genomic_DNA"/>
</dbReference>
<reference evidence="1 2" key="1">
    <citation type="submission" date="2019-05" db="EMBL/GenBank/DDBJ databases">
        <title>Panacibacter sp. strain 17mud1-8 Genome sequencing and assembly.</title>
        <authorList>
            <person name="Chhetri G."/>
        </authorList>
    </citation>
    <scope>NUCLEOTIDE SEQUENCE [LARGE SCALE GENOMIC DNA]</scope>
    <source>
        <strain evidence="1 2">17mud1-8</strain>
    </source>
</reference>
<accession>A0A4V5UWK7</accession>
<dbReference type="Proteomes" id="UP000305848">
    <property type="component" value="Unassembled WGS sequence"/>
</dbReference>
<keyword evidence="2" id="KW-1185">Reference proteome</keyword>